<keyword evidence="11" id="KW-1185">Reference proteome</keyword>
<accession>A0A1D2KSF7</accession>
<feature type="transmembrane region" description="Helical" evidence="8">
    <location>
        <begin position="238"/>
        <end position="265"/>
    </location>
</feature>
<dbReference type="PANTHER" id="PTHR30472">
    <property type="entry name" value="FERRIC ENTEROBACTIN TRANSPORT SYSTEM PERMEASE PROTEIN"/>
    <property type="match status" value="1"/>
</dbReference>
<evidence type="ECO:0000256" key="5">
    <source>
        <dbReference type="ARBA" id="ARBA00022692"/>
    </source>
</evidence>
<dbReference type="AlphaFoldDB" id="A0A1D2KSF7"/>
<evidence type="ECO:0000256" key="1">
    <source>
        <dbReference type="ARBA" id="ARBA00004651"/>
    </source>
</evidence>
<evidence type="ECO:0000256" key="6">
    <source>
        <dbReference type="ARBA" id="ARBA00022989"/>
    </source>
</evidence>
<keyword evidence="5 8" id="KW-0812">Transmembrane</keyword>
<feature type="transmembrane region" description="Helical" evidence="8">
    <location>
        <begin position="62"/>
        <end position="81"/>
    </location>
</feature>
<keyword evidence="7 8" id="KW-0472">Membrane</keyword>
<dbReference type="Gene3D" id="1.10.3470.10">
    <property type="entry name" value="ABC transporter involved in vitamin B12 uptake, BtuC"/>
    <property type="match status" value="1"/>
</dbReference>
<reference evidence="10" key="2">
    <citation type="submission" date="2018-04" db="EMBL/GenBank/DDBJ databases">
        <authorList>
            <person name="Go L.Y."/>
            <person name="Mitchell J.A."/>
        </authorList>
    </citation>
    <scope>NUCLEOTIDE SEQUENCE</scope>
    <source>
        <strain evidence="10">BSAS1 3</strain>
    </source>
</reference>
<evidence type="ECO:0000256" key="7">
    <source>
        <dbReference type="ARBA" id="ARBA00023136"/>
    </source>
</evidence>
<evidence type="ECO:0000313" key="11">
    <source>
        <dbReference type="Proteomes" id="UP000243591"/>
    </source>
</evidence>
<dbReference type="PANTHER" id="PTHR30472:SF69">
    <property type="entry name" value="HEME-IRON TRANSPORT SYSTEM PERMEASE PROTEIN ISDF-RELATED"/>
    <property type="match status" value="1"/>
</dbReference>
<dbReference type="InterPro" id="IPR037294">
    <property type="entry name" value="ABC_BtuC-like"/>
</dbReference>
<evidence type="ECO:0000256" key="8">
    <source>
        <dbReference type="SAM" id="Phobius"/>
    </source>
</evidence>
<reference evidence="12" key="3">
    <citation type="submission" date="2018-04" db="EMBL/GenBank/DDBJ databases">
        <authorList>
            <person name="Illikoud N."/>
        </authorList>
    </citation>
    <scope>NUCLEOTIDE SEQUENCE [LARGE SCALE GENOMIC DNA]</scope>
</reference>
<dbReference type="GeneID" id="66536999"/>
<dbReference type="Proteomes" id="UP000270190">
    <property type="component" value="Unassembled WGS sequence"/>
</dbReference>
<proteinExistence type="inferred from homology"/>
<organism evidence="9 11">
    <name type="scientific">Brochothrix thermosphacta</name>
    <name type="common">Microbacterium thermosphactum</name>
    <dbReference type="NCBI Taxonomy" id="2756"/>
    <lineage>
        <taxon>Bacteria</taxon>
        <taxon>Bacillati</taxon>
        <taxon>Bacillota</taxon>
        <taxon>Bacilli</taxon>
        <taxon>Bacillales</taxon>
        <taxon>Listeriaceae</taxon>
        <taxon>Brochothrix</taxon>
    </lineage>
</organism>
<dbReference type="KEGG" id="bths:CNY62_07890"/>
<reference evidence="9 11" key="1">
    <citation type="submission" date="2017-09" db="EMBL/GenBank/DDBJ databases">
        <title>Complete Genome Sequences of Two Strains of the Meat Spoilage Bacterium Brochothrix thermosphacta Isolated from Ground Chicken.</title>
        <authorList>
            <person name="Paoli G.C."/>
            <person name="Wijey C."/>
            <person name="Chen C.-Y."/>
            <person name="Nguyen L."/>
            <person name="Yan X."/>
            <person name="Irwin P.L."/>
        </authorList>
    </citation>
    <scope>NUCLEOTIDE SEQUENCE [LARGE SCALE GENOMIC DNA]</scope>
    <source>
        <strain evidence="9 11">BI</strain>
    </source>
</reference>
<evidence type="ECO:0000313" key="9">
    <source>
        <dbReference type="EMBL" id="ATF26303.1"/>
    </source>
</evidence>
<protein>
    <submittedName>
        <fullName evidence="9">Iron ABC transporter permease</fullName>
    </submittedName>
    <submittedName>
        <fullName evidence="10">Putative iron-dicitrate ABC transporter</fullName>
    </submittedName>
</protein>
<sequence length="325" mass="34348">MINPTTAQRRLLFGCFGLILLGSFLVALTSESSALSFSRVLATLIGKGSMMENFILWELRLPRILITLFAGMALALSGALLQTVIKNDLADPGIIGINAGAGAGIAVFFLSAPLAVASHSFLLPLAGCVGACVTAALILFFSKNKTSAMILNGIGFSFAMSGIMVVLMSATQREKVDFLASWLAGSIWGTSWLYTGILFVLCLVIIPFVLSKSHQLDLLRLSRETIIGLGIPLKKWRLVFIGCAVVLAGVSVSITGGISFIGLLGPHIAKALVGVKHRHFLPMALLLGGTLLLIADSIAQRLGIPAGIIVALIGAPYFIYLLIKK</sequence>
<gene>
    <name evidence="10" type="ORF">BTBSAS_10008</name>
    <name evidence="9" type="ORF">CNY62_07890</name>
</gene>
<dbReference type="InterPro" id="IPR000522">
    <property type="entry name" value="ABC_transptr_permease_BtuC"/>
</dbReference>
<feature type="transmembrane region" description="Helical" evidence="8">
    <location>
        <begin position="93"/>
        <end position="115"/>
    </location>
</feature>
<feature type="transmembrane region" description="Helical" evidence="8">
    <location>
        <begin position="121"/>
        <end position="141"/>
    </location>
</feature>
<evidence type="ECO:0000313" key="12">
    <source>
        <dbReference type="Proteomes" id="UP000270190"/>
    </source>
</evidence>
<keyword evidence="4" id="KW-1003">Cell membrane</keyword>
<feature type="transmembrane region" description="Helical" evidence="8">
    <location>
        <begin position="277"/>
        <end position="295"/>
    </location>
</feature>
<evidence type="ECO:0000256" key="2">
    <source>
        <dbReference type="ARBA" id="ARBA00007935"/>
    </source>
</evidence>
<dbReference type="EMBL" id="CP023483">
    <property type="protein sequence ID" value="ATF26303.1"/>
    <property type="molecule type" value="Genomic_DNA"/>
</dbReference>
<dbReference type="Pfam" id="PF01032">
    <property type="entry name" value="FecCD"/>
    <property type="match status" value="1"/>
</dbReference>
<dbReference type="GO" id="GO:0022857">
    <property type="term" value="F:transmembrane transporter activity"/>
    <property type="evidence" value="ECO:0007669"/>
    <property type="project" value="InterPro"/>
</dbReference>
<feature type="transmembrane region" description="Helical" evidence="8">
    <location>
        <begin position="148"/>
        <end position="171"/>
    </location>
</feature>
<comment type="subcellular location">
    <subcellularLocation>
        <location evidence="1">Cell membrane</location>
        <topology evidence="1">Multi-pass membrane protein</topology>
    </subcellularLocation>
</comment>
<feature type="transmembrane region" description="Helical" evidence="8">
    <location>
        <begin position="191"/>
        <end position="210"/>
    </location>
</feature>
<evidence type="ECO:0000313" key="10">
    <source>
        <dbReference type="EMBL" id="SPP25492.1"/>
    </source>
</evidence>
<dbReference type="RefSeq" id="WP_029091656.1">
    <property type="nucleotide sequence ID" value="NZ_CBCPHX010000002.1"/>
</dbReference>
<feature type="transmembrane region" description="Helical" evidence="8">
    <location>
        <begin position="302"/>
        <end position="323"/>
    </location>
</feature>
<dbReference type="OrthoDB" id="9811721at2"/>
<dbReference type="GO" id="GO:0033214">
    <property type="term" value="P:siderophore-iron import into cell"/>
    <property type="evidence" value="ECO:0007669"/>
    <property type="project" value="TreeGrafter"/>
</dbReference>
<dbReference type="STRING" id="2756.BFR44_09415"/>
<keyword evidence="6 8" id="KW-1133">Transmembrane helix</keyword>
<evidence type="ECO:0000256" key="3">
    <source>
        <dbReference type="ARBA" id="ARBA00022448"/>
    </source>
</evidence>
<dbReference type="GO" id="GO:0005886">
    <property type="term" value="C:plasma membrane"/>
    <property type="evidence" value="ECO:0007669"/>
    <property type="project" value="UniProtKB-SubCell"/>
</dbReference>
<comment type="similarity">
    <text evidence="2">Belongs to the binding-protein-dependent transport system permease family. FecCD subfamily.</text>
</comment>
<dbReference type="Proteomes" id="UP000243591">
    <property type="component" value="Chromosome"/>
</dbReference>
<name>A0A1D2KSF7_BROTH</name>
<dbReference type="EMBL" id="OUNC01000001">
    <property type="protein sequence ID" value="SPP25492.1"/>
    <property type="molecule type" value="Genomic_DNA"/>
</dbReference>
<dbReference type="CDD" id="cd06550">
    <property type="entry name" value="TM_ABC_iron-siderophores_like"/>
    <property type="match status" value="1"/>
</dbReference>
<evidence type="ECO:0000256" key="4">
    <source>
        <dbReference type="ARBA" id="ARBA00022475"/>
    </source>
</evidence>
<keyword evidence="3" id="KW-0813">Transport</keyword>
<dbReference type="SUPFAM" id="SSF81345">
    <property type="entry name" value="ABC transporter involved in vitamin B12 uptake, BtuC"/>
    <property type="match status" value="1"/>
</dbReference>